<evidence type="ECO:0000313" key="3">
    <source>
        <dbReference type="Proteomes" id="UP001598130"/>
    </source>
</evidence>
<reference evidence="2 3" key="1">
    <citation type="submission" date="2022-09" db="EMBL/GenBank/DDBJ databases">
        <title>New species of Phenylobacterium.</title>
        <authorList>
            <person name="Mieszkin S."/>
        </authorList>
    </citation>
    <scope>NUCLEOTIDE SEQUENCE [LARGE SCALE GENOMIC DNA]</scope>
    <source>
        <strain evidence="2 3">HK31-G</strain>
    </source>
</reference>
<evidence type="ECO:0008006" key="4">
    <source>
        <dbReference type="Google" id="ProtNLM"/>
    </source>
</evidence>
<accession>A0ABW6CJG1</accession>
<keyword evidence="3" id="KW-1185">Reference proteome</keyword>
<protein>
    <recommendedName>
        <fullName evidence="4">Tail assembly chaperone</fullName>
    </recommendedName>
</protein>
<proteinExistence type="predicted"/>
<evidence type="ECO:0000256" key="1">
    <source>
        <dbReference type="SAM" id="MobiDB-lite"/>
    </source>
</evidence>
<evidence type="ECO:0000313" key="2">
    <source>
        <dbReference type="EMBL" id="MFD3263214.1"/>
    </source>
</evidence>
<dbReference type="EMBL" id="JAOTJD010000005">
    <property type="protein sequence ID" value="MFD3263214.1"/>
    <property type="molecule type" value="Genomic_DNA"/>
</dbReference>
<dbReference type="RefSeq" id="WP_377367974.1">
    <property type="nucleotide sequence ID" value="NZ_JAOTJD010000005.1"/>
</dbReference>
<comment type="caution">
    <text evidence="2">The sequence shown here is derived from an EMBL/GenBank/DDBJ whole genome shotgun (WGS) entry which is preliminary data.</text>
</comment>
<gene>
    <name evidence="2" type="ORF">OCL97_04440</name>
</gene>
<organism evidence="2 3">
    <name type="scientific">Phenylobacterium ferrooxidans</name>
    <dbReference type="NCBI Taxonomy" id="2982689"/>
    <lineage>
        <taxon>Bacteria</taxon>
        <taxon>Pseudomonadati</taxon>
        <taxon>Pseudomonadota</taxon>
        <taxon>Alphaproteobacteria</taxon>
        <taxon>Caulobacterales</taxon>
        <taxon>Caulobacteraceae</taxon>
        <taxon>Phenylobacterium</taxon>
    </lineage>
</organism>
<feature type="region of interest" description="Disordered" evidence="1">
    <location>
        <begin position="101"/>
        <end position="122"/>
    </location>
</feature>
<sequence length="122" mass="13031">MARESQPTDFVITVEGIGAFTFSKRTLRSGFAISAEYARLTEGEPLDALTGRFAEAVATLKILTVAAPDGWAPSDLDDLSPFDDEAYANLVKVWSALSEKEETFRRPGAKGKSSGEGEGGDV</sequence>
<name>A0ABW6CJG1_9CAUL</name>
<dbReference type="Proteomes" id="UP001598130">
    <property type="component" value="Unassembled WGS sequence"/>
</dbReference>